<keyword evidence="5 7" id="KW-0472">Membrane</keyword>
<evidence type="ECO:0000256" key="5">
    <source>
        <dbReference type="ARBA" id="ARBA00023136"/>
    </source>
</evidence>
<reference evidence="10 11" key="1">
    <citation type="submission" date="2020-08" db="EMBL/GenBank/DDBJ databases">
        <title>Hymenobacter sp.</title>
        <authorList>
            <person name="Kim M.K."/>
        </authorList>
    </citation>
    <scope>NUCLEOTIDE SEQUENCE [LARGE SCALE GENOMIC DNA]</scope>
    <source>
        <strain evidence="10 11">BT507</strain>
    </source>
</reference>
<feature type="domain" description="MacB-like periplasmic core" evidence="9">
    <location>
        <begin position="16"/>
        <end position="234"/>
    </location>
</feature>
<evidence type="ECO:0000256" key="7">
    <source>
        <dbReference type="SAM" id="Phobius"/>
    </source>
</evidence>
<feature type="transmembrane region" description="Helical" evidence="7">
    <location>
        <begin position="269"/>
        <end position="294"/>
    </location>
</feature>
<dbReference type="Pfam" id="PF02687">
    <property type="entry name" value="FtsX"/>
    <property type="match status" value="1"/>
</dbReference>
<feature type="transmembrane region" description="Helical" evidence="7">
    <location>
        <begin position="352"/>
        <end position="374"/>
    </location>
</feature>
<feature type="domain" description="ABC3 transporter permease C-terminal" evidence="8">
    <location>
        <begin position="273"/>
        <end position="384"/>
    </location>
</feature>
<dbReference type="InterPro" id="IPR003838">
    <property type="entry name" value="ABC3_permease_C"/>
</dbReference>
<evidence type="ECO:0000256" key="4">
    <source>
        <dbReference type="ARBA" id="ARBA00022989"/>
    </source>
</evidence>
<dbReference type="EMBL" id="JACSCY010000001">
    <property type="protein sequence ID" value="MBC6609493.1"/>
    <property type="molecule type" value="Genomic_DNA"/>
</dbReference>
<keyword evidence="2" id="KW-1003">Cell membrane</keyword>
<dbReference type="InterPro" id="IPR050250">
    <property type="entry name" value="Macrolide_Exporter_MacB"/>
</dbReference>
<dbReference type="InterPro" id="IPR025857">
    <property type="entry name" value="MacB_PCD"/>
</dbReference>
<name>A0ABR7MFW6_9BACT</name>
<dbReference type="PANTHER" id="PTHR30572">
    <property type="entry name" value="MEMBRANE COMPONENT OF TRANSPORTER-RELATED"/>
    <property type="match status" value="1"/>
</dbReference>
<comment type="similarity">
    <text evidence="6">Belongs to the ABC-4 integral membrane protein family.</text>
</comment>
<keyword evidence="11" id="KW-1185">Reference proteome</keyword>
<accession>A0ABR7MFW6</accession>
<feature type="transmembrane region" description="Helical" evidence="7">
    <location>
        <begin position="12"/>
        <end position="33"/>
    </location>
</feature>
<evidence type="ECO:0000259" key="9">
    <source>
        <dbReference type="Pfam" id="PF12704"/>
    </source>
</evidence>
<proteinExistence type="inferred from homology"/>
<evidence type="ECO:0000259" key="8">
    <source>
        <dbReference type="Pfam" id="PF02687"/>
    </source>
</evidence>
<sequence length="391" mass="43027">MWNRRRANALLIVEMFLAFVVLFAVGSIGTTLWRNYRQPLGFTYTDVWQLNFTTGQQPRAEQFGTLQQLLARLRSTPGVEEVALSASNTPFSFNDSRSSIEMKDEKGKTKRSINNVNVYNVGPELPKVLGLKVVAGRWFDRSDVASGANPPVVIDERMQRAMYPDGESAVGKMFPFDKKEQRIIGVVSAYRTDGELQEPLSSVLWQILPTDTIFLPQSILLKVRPGSGAALEKQLADDVRRIGPGWSSTIKPLAEMHQSQMKQLLTRPILLGSMSFFLLLNVALGLFGVLWLNISRRRGEIGVRRAMGATAGNISRQVLGEILVLTTFGLGLGLLVAAQFPLLGVFSVQTSVYLTAMVLAAGLLYLLATVCALYPSRLAAGIQPAVALREE</sequence>
<evidence type="ECO:0000313" key="10">
    <source>
        <dbReference type="EMBL" id="MBC6609493.1"/>
    </source>
</evidence>
<evidence type="ECO:0000313" key="11">
    <source>
        <dbReference type="Proteomes" id="UP000622017"/>
    </source>
</evidence>
<organism evidence="10 11">
    <name type="scientific">Hymenobacter citatus</name>
    <dbReference type="NCBI Taxonomy" id="2763506"/>
    <lineage>
        <taxon>Bacteria</taxon>
        <taxon>Pseudomonadati</taxon>
        <taxon>Bacteroidota</taxon>
        <taxon>Cytophagia</taxon>
        <taxon>Cytophagales</taxon>
        <taxon>Hymenobacteraceae</taxon>
        <taxon>Hymenobacter</taxon>
    </lineage>
</organism>
<evidence type="ECO:0000256" key="2">
    <source>
        <dbReference type="ARBA" id="ARBA00022475"/>
    </source>
</evidence>
<gene>
    <name evidence="10" type="ORF">H8B15_01080</name>
</gene>
<dbReference type="Proteomes" id="UP000622017">
    <property type="component" value="Unassembled WGS sequence"/>
</dbReference>
<keyword evidence="4 7" id="KW-1133">Transmembrane helix</keyword>
<dbReference type="Pfam" id="PF12704">
    <property type="entry name" value="MacB_PCD"/>
    <property type="match status" value="1"/>
</dbReference>
<evidence type="ECO:0000256" key="3">
    <source>
        <dbReference type="ARBA" id="ARBA00022692"/>
    </source>
</evidence>
<evidence type="ECO:0000256" key="1">
    <source>
        <dbReference type="ARBA" id="ARBA00004651"/>
    </source>
</evidence>
<feature type="transmembrane region" description="Helical" evidence="7">
    <location>
        <begin position="322"/>
        <end position="346"/>
    </location>
</feature>
<comment type="subcellular location">
    <subcellularLocation>
        <location evidence="1">Cell membrane</location>
        <topology evidence="1">Multi-pass membrane protein</topology>
    </subcellularLocation>
</comment>
<evidence type="ECO:0000256" key="6">
    <source>
        <dbReference type="ARBA" id="ARBA00038076"/>
    </source>
</evidence>
<dbReference type="PANTHER" id="PTHR30572:SF4">
    <property type="entry name" value="ABC TRANSPORTER PERMEASE YTRF"/>
    <property type="match status" value="1"/>
</dbReference>
<keyword evidence="3 7" id="KW-0812">Transmembrane</keyword>
<comment type="caution">
    <text evidence="10">The sequence shown here is derived from an EMBL/GenBank/DDBJ whole genome shotgun (WGS) entry which is preliminary data.</text>
</comment>
<protein>
    <submittedName>
        <fullName evidence="10">ABC transporter permease</fullName>
    </submittedName>
</protein>
<dbReference type="RefSeq" id="WP_187317802.1">
    <property type="nucleotide sequence ID" value="NZ_JACSCY010000001.1"/>
</dbReference>